<dbReference type="AlphaFoldDB" id="A0A4Q1SI81"/>
<feature type="compositionally biased region" description="Low complexity" evidence="1">
    <location>
        <begin position="788"/>
        <end position="799"/>
    </location>
</feature>
<dbReference type="GO" id="GO:0006508">
    <property type="term" value="P:proteolysis"/>
    <property type="evidence" value="ECO:0007669"/>
    <property type="project" value="InterPro"/>
</dbReference>
<feature type="domain" description="Dipeptidylpeptidase IV N-terminal" evidence="4">
    <location>
        <begin position="194"/>
        <end position="502"/>
    </location>
</feature>
<dbReference type="Pfam" id="PF00326">
    <property type="entry name" value="Peptidase_S9"/>
    <property type="match status" value="1"/>
</dbReference>
<protein>
    <submittedName>
        <fullName evidence="5">S9 family peptidase</fullName>
    </submittedName>
</protein>
<dbReference type="RefSeq" id="WP_129207065.1">
    <property type="nucleotide sequence ID" value="NZ_BMGU01000001.1"/>
</dbReference>
<feature type="signal peptide" evidence="2">
    <location>
        <begin position="1"/>
        <end position="25"/>
    </location>
</feature>
<dbReference type="Gene3D" id="3.40.50.1820">
    <property type="entry name" value="alpha/beta hydrolase"/>
    <property type="match status" value="1"/>
</dbReference>
<dbReference type="Proteomes" id="UP000290253">
    <property type="component" value="Unassembled WGS sequence"/>
</dbReference>
<evidence type="ECO:0000313" key="6">
    <source>
        <dbReference type="Proteomes" id="UP000290253"/>
    </source>
</evidence>
<dbReference type="SUPFAM" id="SSF82171">
    <property type="entry name" value="DPP6 N-terminal domain-like"/>
    <property type="match status" value="1"/>
</dbReference>
<organism evidence="5 6">
    <name type="scientific">Silvibacterium dinghuense</name>
    <dbReference type="NCBI Taxonomy" id="1560006"/>
    <lineage>
        <taxon>Bacteria</taxon>
        <taxon>Pseudomonadati</taxon>
        <taxon>Acidobacteriota</taxon>
        <taxon>Terriglobia</taxon>
        <taxon>Terriglobales</taxon>
        <taxon>Acidobacteriaceae</taxon>
        <taxon>Silvibacterium</taxon>
    </lineage>
</organism>
<dbReference type="OrthoDB" id="9812921at2"/>
<dbReference type="EMBL" id="SDMK01000001">
    <property type="protein sequence ID" value="RXS97286.1"/>
    <property type="molecule type" value="Genomic_DNA"/>
</dbReference>
<feature type="region of interest" description="Disordered" evidence="1">
    <location>
        <begin position="178"/>
        <end position="198"/>
    </location>
</feature>
<proteinExistence type="predicted"/>
<reference evidence="5 6" key="1">
    <citation type="journal article" date="2016" name="Int. J. Syst. Evol. Microbiol.">
        <title>Acidipila dinghuensis sp. nov., an acidobacterium isolated from forest soil.</title>
        <authorList>
            <person name="Jiang Y.W."/>
            <person name="Wang J."/>
            <person name="Chen M.H."/>
            <person name="Lv Y.Y."/>
            <person name="Qiu L.H."/>
        </authorList>
    </citation>
    <scope>NUCLEOTIDE SEQUENCE [LARGE SCALE GENOMIC DNA]</scope>
    <source>
        <strain evidence="5 6">DHOF10</strain>
    </source>
</reference>
<dbReference type="Gene3D" id="2.140.10.30">
    <property type="entry name" value="Dipeptidylpeptidase IV, N-terminal domain"/>
    <property type="match status" value="1"/>
</dbReference>
<dbReference type="PANTHER" id="PTHR11731">
    <property type="entry name" value="PROTEASE FAMILY S9B,C DIPEPTIDYL-PEPTIDASE IV-RELATED"/>
    <property type="match status" value="1"/>
</dbReference>
<keyword evidence="2" id="KW-0732">Signal</keyword>
<dbReference type="InterPro" id="IPR002469">
    <property type="entry name" value="Peptidase_S9B_N"/>
</dbReference>
<evidence type="ECO:0000259" key="3">
    <source>
        <dbReference type="Pfam" id="PF00326"/>
    </source>
</evidence>
<feature type="domain" description="Peptidase S9 prolyl oligopeptidase catalytic" evidence="3">
    <location>
        <begin position="583"/>
        <end position="778"/>
    </location>
</feature>
<dbReference type="InterPro" id="IPR029058">
    <property type="entry name" value="AB_hydrolase_fold"/>
</dbReference>
<comment type="caution">
    <text evidence="5">The sequence shown here is derived from an EMBL/GenBank/DDBJ whole genome shotgun (WGS) entry which is preliminary data.</text>
</comment>
<evidence type="ECO:0000259" key="4">
    <source>
        <dbReference type="Pfam" id="PF00930"/>
    </source>
</evidence>
<evidence type="ECO:0000313" key="5">
    <source>
        <dbReference type="EMBL" id="RXS97286.1"/>
    </source>
</evidence>
<dbReference type="InterPro" id="IPR050278">
    <property type="entry name" value="Serine_Prot_S9B/DPPIV"/>
</dbReference>
<dbReference type="GO" id="GO:0008236">
    <property type="term" value="F:serine-type peptidase activity"/>
    <property type="evidence" value="ECO:0007669"/>
    <property type="project" value="InterPro"/>
</dbReference>
<dbReference type="Pfam" id="PF00930">
    <property type="entry name" value="DPPIV_N"/>
    <property type="match status" value="1"/>
</dbReference>
<evidence type="ECO:0000256" key="1">
    <source>
        <dbReference type="SAM" id="MobiDB-lite"/>
    </source>
</evidence>
<sequence>MFRCCFDSRLLAGLVLSSALASSLAAQPAKEKTAAEKVAAGPSLSAPAVTRADFEHALGINVVYRKAAGLLPAQAEWIDGPAGTNAEKLWFQESDGTQHKYILVDAATGQQTALENAKIAASISKGLPEPVKAEELTLPDLRFEDGGAKFSFFTKRGRWSCTLADYDCKQDGHPREPFDWSRAPSFDGNDANKGEISPDSKWEATIQNFNVFIRAVGDKKPAVPLSWDGSEGDYYQRSSLEWSPDSKHLLAIRTRPGYRRMVHYVESSPESQLQPIASEHFYAKPGDVLDRDQPVLFDPATKGEIVIADDLFPNPFELNSFEWRKDSSEFTFVYNQRGHQRLDVLAVDAKTGGVRRVIDETSKTFIEYTELNPEAEGTGKFYRHDMNDGHEILWLSERDGWAHLYLYNGRTGQLENQVTHGDWVVRGVNYVDEKNREIYFEASGVDPKIDPYFTQGYRIKFDGTGMEPVTAGASTMEPANHQLAYSEDGQYYTDLWSRVDLAPELDLRKTSDGSLVTTLAKGDLTALKAAGWVAPEVFVAKGRDGKTDIWGLIWKPANFDAKKKYPVVEDIYAGPQGSFVPKNFSPRSQPLTQLGFVVAQIDGMGTNNRSKAFHDVIFQNLKDGGFPDRILWHQAAAKQFPWYDDTRVGIFGTSAGGQNALAALLFHPEFYKAAVANSGSHDNRMDKIWWNEQWMGWPLGPQYAASSNVDNAWRLQGRLLLVMGEMDTNVDPSTTMQVANALIKANKDFEFLDVPGGGHGAGGEYGQHRLMDFFLRSLTDEKTVNWNDTSASSAPTDATPAKDHTR</sequence>
<name>A0A4Q1SI81_9BACT</name>
<dbReference type="InterPro" id="IPR001375">
    <property type="entry name" value="Peptidase_S9_cat"/>
</dbReference>
<keyword evidence="6" id="KW-1185">Reference proteome</keyword>
<dbReference type="SUPFAM" id="SSF53474">
    <property type="entry name" value="alpha/beta-Hydrolases"/>
    <property type="match status" value="1"/>
</dbReference>
<evidence type="ECO:0000256" key="2">
    <source>
        <dbReference type="SAM" id="SignalP"/>
    </source>
</evidence>
<dbReference type="PANTHER" id="PTHR11731:SF118">
    <property type="entry name" value="BLR1971 PROTEIN"/>
    <property type="match status" value="1"/>
</dbReference>
<gene>
    <name evidence="5" type="ORF">ESZ00_05085</name>
</gene>
<accession>A0A4Q1SI81</accession>
<feature type="region of interest" description="Disordered" evidence="1">
    <location>
        <begin position="786"/>
        <end position="806"/>
    </location>
</feature>
<feature type="chain" id="PRO_5020741451" evidence="2">
    <location>
        <begin position="26"/>
        <end position="806"/>
    </location>
</feature>